<keyword evidence="9" id="KW-0492">Microsome</keyword>
<evidence type="ECO:0000256" key="3">
    <source>
        <dbReference type="ARBA" id="ARBA00004174"/>
    </source>
</evidence>
<dbReference type="PROSITE" id="PS00086">
    <property type="entry name" value="CYTOCHROME_P450"/>
    <property type="match status" value="1"/>
</dbReference>
<comment type="subcellular location">
    <subcellularLocation>
        <location evidence="4">Endoplasmic reticulum membrane</location>
        <topology evidence="4">Peripheral membrane protein</topology>
    </subcellularLocation>
    <subcellularLocation>
        <location evidence="3">Microsome membrane</location>
        <topology evidence="3">Peripheral membrane protein</topology>
    </subcellularLocation>
</comment>
<keyword evidence="16" id="KW-1185">Reference proteome</keyword>
<gene>
    <name evidence="17" type="primary">LOC108560984</name>
</gene>
<dbReference type="SUPFAM" id="SSF48264">
    <property type="entry name" value="Cytochrome P450"/>
    <property type="match status" value="1"/>
</dbReference>
<evidence type="ECO:0000256" key="4">
    <source>
        <dbReference type="ARBA" id="ARBA00004406"/>
    </source>
</evidence>
<feature type="chain" id="PRO_5045867660" evidence="15">
    <location>
        <begin position="19"/>
        <end position="496"/>
    </location>
</feature>
<evidence type="ECO:0000256" key="15">
    <source>
        <dbReference type="SAM" id="SignalP"/>
    </source>
</evidence>
<evidence type="ECO:0000313" key="17">
    <source>
        <dbReference type="RefSeq" id="XP_017774215.1"/>
    </source>
</evidence>
<dbReference type="PRINTS" id="PR00385">
    <property type="entry name" value="P450"/>
</dbReference>
<evidence type="ECO:0000256" key="8">
    <source>
        <dbReference type="ARBA" id="ARBA00022824"/>
    </source>
</evidence>
<evidence type="ECO:0000256" key="14">
    <source>
        <dbReference type="RuleBase" id="RU000461"/>
    </source>
</evidence>
<dbReference type="InterPro" id="IPR002401">
    <property type="entry name" value="Cyt_P450_E_grp-I"/>
</dbReference>
<dbReference type="InterPro" id="IPR017972">
    <property type="entry name" value="Cyt_P450_CS"/>
</dbReference>
<dbReference type="PANTHER" id="PTHR24291:SF189">
    <property type="entry name" value="CYTOCHROME P450 4C3-RELATED"/>
    <property type="match status" value="1"/>
</dbReference>
<feature type="signal peptide" evidence="15">
    <location>
        <begin position="1"/>
        <end position="18"/>
    </location>
</feature>
<accession>A0ABM1MI15</accession>
<evidence type="ECO:0000256" key="1">
    <source>
        <dbReference type="ARBA" id="ARBA00001971"/>
    </source>
</evidence>
<dbReference type="Proteomes" id="UP000695000">
    <property type="component" value="Unplaced"/>
</dbReference>
<comment type="function">
    <text evidence="2">May be involved in the metabolism of insect hormones and in the breakdown of synthetic insecticides.</text>
</comment>
<keyword evidence="8" id="KW-0256">Endoplasmic reticulum</keyword>
<keyword evidence="15" id="KW-0732">Signal</keyword>
<proteinExistence type="inferred from homology"/>
<keyword evidence="6 14" id="KW-0349">Heme</keyword>
<evidence type="ECO:0000256" key="13">
    <source>
        <dbReference type="ARBA" id="ARBA00023136"/>
    </source>
</evidence>
<dbReference type="PANTHER" id="PTHR24291">
    <property type="entry name" value="CYTOCHROME P450 FAMILY 4"/>
    <property type="match status" value="1"/>
</dbReference>
<dbReference type="GeneID" id="108560984"/>
<organism evidence="16 17">
    <name type="scientific">Nicrophorus vespilloides</name>
    <name type="common">Boreal carrion beetle</name>
    <dbReference type="NCBI Taxonomy" id="110193"/>
    <lineage>
        <taxon>Eukaryota</taxon>
        <taxon>Metazoa</taxon>
        <taxon>Ecdysozoa</taxon>
        <taxon>Arthropoda</taxon>
        <taxon>Hexapoda</taxon>
        <taxon>Insecta</taxon>
        <taxon>Pterygota</taxon>
        <taxon>Neoptera</taxon>
        <taxon>Endopterygota</taxon>
        <taxon>Coleoptera</taxon>
        <taxon>Polyphaga</taxon>
        <taxon>Staphyliniformia</taxon>
        <taxon>Silphidae</taxon>
        <taxon>Nicrophorinae</taxon>
        <taxon>Nicrophorus</taxon>
    </lineage>
</organism>
<keyword evidence="10 14" id="KW-0560">Oxidoreductase</keyword>
<keyword evidence="7 14" id="KW-0479">Metal-binding</keyword>
<evidence type="ECO:0000256" key="9">
    <source>
        <dbReference type="ARBA" id="ARBA00022848"/>
    </source>
</evidence>
<keyword evidence="12 14" id="KW-0503">Monooxygenase</keyword>
<dbReference type="RefSeq" id="XP_017774215.1">
    <property type="nucleotide sequence ID" value="XM_017918726.1"/>
</dbReference>
<evidence type="ECO:0000256" key="7">
    <source>
        <dbReference type="ARBA" id="ARBA00022723"/>
    </source>
</evidence>
<keyword evidence="13" id="KW-0472">Membrane</keyword>
<dbReference type="PRINTS" id="PR00463">
    <property type="entry name" value="EP450I"/>
</dbReference>
<evidence type="ECO:0000256" key="12">
    <source>
        <dbReference type="ARBA" id="ARBA00023033"/>
    </source>
</evidence>
<name>A0ABM1MI15_NICVS</name>
<sequence length="496" mass="57365">MLIALLIIIFLLIWSVRSERMPGPTPIPFFGNSLQIKSHPNGVLQYFVENCKRFGPVTRFWIGSKPLVMITDFDDIEILLRTLDHTKKSITYDYIKPLLGEGLVTASGKGWHSDRKMLTPAFHYDIIKRFLHIFRGRVEILLENLEEKVGGDVFDVHELIIGYSLNAMIESAMGITLDLENERNSTYRKALKTVLRLCQDRTFNPFWRSDFVFRRSKAGSEFFQCLDIINDFSMNIINERRRQLKDADYSQLMIDENGEEMKKPFLDSMLMDGTFSDQKILDQVNTIIFAGHESIANGISFTLYNLGQNQDVQRKVYEELLMTCGRNLHHFTATNFRETKYMNMVLRETFRMYPSVPVFGRYVESDLKLKNTTITAGTSVSCFAYLSHRNPEVFPDPEVFDPERFADESRRGRHAYAQIPFSAGPRSCIGQKFALVQVKLVLGEVLRRYAILPGQKIGQIRSMFTLKPEGGIRIRVRRRSSSVVMIFTYRRGTWNS</sequence>
<dbReference type="InterPro" id="IPR036396">
    <property type="entry name" value="Cyt_P450_sf"/>
</dbReference>
<evidence type="ECO:0000256" key="2">
    <source>
        <dbReference type="ARBA" id="ARBA00003690"/>
    </source>
</evidence>
<comment type="similarity">
    <text evidence="5 14">Belongs to the cytochrome P450 family.</text>
</comment>
<evidence type="ECO:0000256" key="5">
    <source>
        <dbReference type="ARBA" id="ARBA00010617"/>
    </source>
</evidence>
<protein>
    <submittedName>
        <fullName evidence="17">Cytochrome P450 4C1-like isoform X1</fullName>
    </submittedName>
</protein>
<keyword evidence="11 14" id="KW-0408">Iron</keyword>
<dbReference type="Gene3D" id="1.10.630.10">
    <property type="entry name" value="Cytochrome P450"/>
    <property type="match status" value="1"/>
</dbReference>
<dbReference type="CDD" id="cd20628">
    <property type="entry name" value="CYP4"/>
    <property type="match status" value="1"/>
</dbReference>
<reference evidence="17" key="1">
    <citation type="submission" date="2025-08" db="UniProtKB">
        <authorList>
            <consortium name="RefSeq"/>
        </authorList>
    </citation>
    <scope>IDENTIFICATION</scope>
    <source>
        <tissue evidence="17">Whole Larva</tissue>
    </source>
</reference>
<comment type="cofactor">
    <cofactor evidence="1">
        <name>heme</name>
        <dbReference type="ChEBI" id="CHEBI:30413"/>
    </cofactor>
</comment>
<evidence type="ECO:0000256" key="10">
    <source>
        <dbReference type="ARBA" id="ARBA00023002"/>
    </source>
</evidence>
<dbReference type="InterPro" id="IPR050196">
    <property type="entry name" value="Cytochrome_P450_Monoox"/>
</dbReference>
<evidence type="ECO:0000256" key="6">
    <source>
        <dbReference type="ARBA" id="ARBA00022617"/>
    </source>
</evidence>
<evidence type="ECO:0000313" key="16">
    <source>
        <dbReference type="Proteomes" id="UP000695000"/>
    </source>
</evidence>
<dbReference type="InterPro" id="IPR001128">
    <property type="entry name" value="Cyt_P450"/>
</dbReference>
<dbReference type="Pfam" id="PF00067">
    <property type="entry name" value="p450"/>
    <property type="match status" value="1"/>
</dbReference>
<evidence type="ECO:0000256" key="11">
    <source>
        <dbReference type="ARBA" id="ARBA00023004"/>
    </source>
</evidence>